<dbReference type="GO" id="GO:0043531">
    <property type="term" value="F:ADP binding"/>
    <property type="evidence" value="ECO:0007669"/>
    <property type="project" value="InterPro"/>
</dbReference>
<organism evidence="3 4">
    <name type="scientific">Rubus argutus</name>
    <name type="common">Southern blackberry</name>
    <dbReference type="NCBI Taxonomy" id="59490"/>
    <lineage>
        <taxon>Eukaryota</taxon>
        <taxon>Viridiplantae</taxon>
        <taxon>Streptophyta</taxon>
        <taxon>Embryophyta</taxon>
        <taxon>Tracheophyta</taxon>
        <taxon>Spermatophyta</taxon>
        <taxon>Magnoliopsida</taxon>
        <taxon>eudicotyledons</taxon>
        <taxon>Gunneridae</taxon>
        <taxon>Pentapetalae</taxon>
        <taxon>rosids</taxon>
        <taxon>fabids</taxon>
        <taxon>Rosales</taxon>
        <taxon>Rosaceae</taxon>
        <taxon>Rosoideae</taxon>
        <taxon>Rosoideae incertae sedis</taxon>
        <taxon>Rubus</taxon>
    </lineage>
</organism>
<dbReference type="Proteomes" id="UP001457282">
    <property type="component" value="Unassembled WGS sequence"/>
</dbReference>
<dbReference type="SUPFAM" id="SSF52200">
    <property type="entry name" value="Toll/Interleukin receptor TIR domain"/>
    <property type="match status" value="1"/>
</dbReference>
<sequence>MADAASSSSGRCWKFGVFIKFIGEDTRKIFVGHLYRALEQKAIHTFIDSEELRKGNDLSTLLHAIDDSRLSIVVLSKNYASSTWCLKELVIILECMDAQKQIVVPVFYEVDPSHVRNLRGSFAEAFAKHDHSKAEKEEVSSWKTALFRAANLSESGWDSQDYRDDGELIEKIVKDTLHKLIHVSSSKAHGLVGMDYHLNKMYSLLGLGVDDVRFAGIWGMGGIGKTTIAHAVYDEIAYQFDHCCFLDDVKERFKNKGKTNIQEYLLYRILKEKVPSKGSLNRGSNMIMKSLGKKKVLLVFDDLDDIAQIETILGEHSFGGGSRIILTTMSCYPELVWETDEKNRTIIHVAVLHRHASIFNLVHGIGSIKDLVVTYEDDQGNNIVHMAAKLAPQNQLNLVSGVALQMQRELVWFEVLLLLVPLIYL</sequence>
<dbReference type="GO" id="GO:0007165">
    <property type="term" value="P:signal transduction"/>
    <property type="evidence" value="ECO:0007669"/>
    <property type="project" value="InterPro"/>
</dbReference>
<dbReference type="InterPro" id="IPR002182">
    <property type="entry name" value="NB-ARC"/>
</dbReference>
<proteinExistence type="predicted"/>
<gene>
    <name evidence="3" type="ORF">M0R45_015649</name>
</gene>
<keyword evidence="4" id="KW-1185">Reference proteome</keyword>
<feature type="domain" description="TIR" evidence="2">
    <location>
        <begin position="13"/>
        <end position="180"/>
    </location>
</feature>
<evidence type="ECO:0000259" key="2">
    <source>
        <dbReference type="PROSITE" id="PS50104"/>
    </source>
</evidence>
<accession>A0AAW1XSA8</accession>
<evidence type="ECO:0000313" key="4">
    <source>
        <dbReference type="Proteomes" id="UP001457282"/>
    </source>
</evidence>
<reference evidence="3 4" key="1">
    <citation type="journal article" date="2023" name="G3 (Bethesda)">
        <title>A chromosome-length genome assembly and annotation of blackberry (Rubus argutus, cv. 'Hillquist').</title>
        <authorList>
            <person name="Bruna T."/>
            <person name="Aryal R."/>
            <person name="Dudchenko O."/>
            <person name="Sargent D.J."/>
            <person name="Mead D."/>
            <person name="Buti M."/>
            <person name="Cavallini A."/>
            <person name="Hytonen T."/>
            <person name="Andres J."/>
            <person name="Pham M."/>
            <person name="Weisz D."/>
            <person name="Mascagni F."/>
            <person name="Usai G."/>
            <person name="Natali L."/>
            <person name="Bassil N."/>
            <person name="Fernandez G.E."/>
            <person name="Lomsadze A."/>
            <person name="Armour M."/>
            <person name="Olukolu B."/>
            <person name="Poorten T."/>
            <person name="Britton C."/>
            <person name="Davik J."/>
            <person name="Ashrafi H."/>
            <person name="Aiden E.L."/>
            <person name="Borodovsky M."/>
            <person name="Worthington M."/>
        </authorList>
    </citation>
    <scope>NUCLEOTIDE SEQUENCE [LARGE SCALE GENOMIC DNA]</scope>
    <source>
        <strain evidence="3">PI 553951</strain>
    </source>
</reference>
<evidence type="ECO:0000313" key="3">
    <source>
        <dbReference type="EMBL" id="KAK9938938.1"/>
    </source>
</evidence>
<dbReference type="InterPro" id="IPR027417">
    <property type="entry name" value="P-loop_NTPase"/>
</dbReference>
<dbReference type="PROSITE" id="PS50104">
    <property type="entry name" value="TIR"/>
    <property type="match status" value="1"/>
</dbReference>
<dbReference type="SMART" id="SM00255">
    <property type="entry name" value="TIR"/>
    <property type="match status" value="1"/>
</dbReference>
<dbReference type="FunFam" id="3.40.50.10140:FF:000007">
    <property type="entry name" value="Disease resistance protein (TIR-NBS-LRR class)"/>
    <property type="match status" value="1"/>
</dbReference>
<protein>
    <recommendedName>
        <fullName evidence="2">TIR domain-containing protein</fullName>
    </recommendedName>
</protein>
<dbReference type="GO" id="GO:0006952">
    <property type="term" value="P:defense response"/>
    <property type="evidence" value="ECO:0007669"/>
    <property type="project" value="InterPro"/>
</dbReference>
<dbReference type="Gene3D" id="3.40.50.10140">
    <property type="entry name" value="Toll/interleukin-1 receptor homology (TIR) domain"/>
    <property type="match status" value="1"/>
</dbReference>
<evidence type="ECO:0000256" key="1">
    <source>
        <dbReference type="ARBA" id="ARBA00023027"/>
    </source>
</evidence>
<dbReference type="InterPro" id="IPR044974">
    <property type="entry name" value="Disease_R_plants"/>
</dbReference>
<dbReference type="InterPro" id="IPR000157">
    <property type="entry name" value="TIR_dom"/>
</dbReference>
<dbReference type="InterPro" id="IPR035897">
    <property type="entry name" value="Toll_tir_struct_dom_sf"/>
</dbReference>
<dbReference type="Pfam" id="PF01582">
    <property type="entry name" value="TIR"/>
    <property type="match status" value="1"/>
</dbReference>
<comment type="caution">
    <text evidence="3">The sequence shown here is derived from an EMBL/GenBank/DDBJ whole genome shotgun (WGS) entry which is preliminary data.</text>
</comment>
<dbReference type="PANTHER" id="PTHR11017">
    <property type="entry name" value="LEUCINE-RICH REPEAT-CONTAINING PROTEIN"/>
    <property type="match status" value="1"/>
</dbReference>
<dbReference type="Gene3D" id="3.40.50.300">
    <property type="entry name" value="P-loop containing nucleotide triphosphate hydrolases"/>
    <property type="match status" value="1"/>
</dbReference>
<dbReference type="PRINTS" id="PR00364">
    <property type="entry name" value="DISEASERSIST"/>
</dbReference>
<dbReference type="Pfam" id="PF00931">
    <property type="entry name" value="NB-ARC"/>
    <property type="match status" value="1"/>
</dbReference>
<dbReference type="SUPFAM" id="SSF52540">
    <property type="entry name" value="P-loop containing nucleoside triphosphate hydrolases"/>
    <property type="match status" value="1"/>
</dbReference>
<dbReference type="AlphaFoldDB" id="A0AAW1XSA8"/>
<keyword evidence="1" id="KW-0520">NAD</keyword>
<dbReference type="EMBL" id="JBEDUW010000003">
    <property type="protein sequence ID" value="KAK9938938.1"/>
    <property type="molecule type" value="Genomic_DNA"/>
</dbReference>
<name>A0AAW1XSA8_RUBAR</name>
<dbReference type="PANTHER" id="PTHR11017:SF573">
    <property type="entry name" value="ADP-RIBOSYL CYCLASE_CYCLIC ADP-RIBOSE HYDROLASE"/>
    <property type="match status" value="1"/>
</dbReference>